<dbReference type="PANTHER" id="PTHR10859:SF91">
    <property type="entry name" value="DOLICHYL-PHOSPHATE BETA-GLUCOSYLTRANSFERASE"/>
    <property type="match status" value="1"/>
</dbReference>
<dbReference type="PANTHER" id="PTHR10859">
    <property type="entry name" value="GLYCOSYL TRANSFERASE"/>
    <property type="match status" value="1"/>
</dbReference>
<accession>A0A1G1Y447</accession>
<dbReference type="Proteomes" id="UP000178432">
    <property type="component" value="Unassembled WGS sequence"/>
</dbReference>
<dbReference type="GO" id="GO:0006487">
    <property type="term" value="P:protein N-linked glycosylation"/>
    <property type="evidence" value="ECO:0007669"/>
    <property type="project" value="TreeGrafter"/>
</dbReference>
<feature type="domain" description="Glycosyltransferase 2-like" evidence="1">
    <location>
        <begin position="6"/>
        <end position="170"/>
    </location>
</feature>
<organism evidence="2 3">
    <name type="scientific">Candidatus Buchananbacteria bacterium RIFCSPHIGHO2_01_FULL_46_12</name>
    <dbReference type="NCBI Taxonomy" id="1797536"/>
    <lineage>
        <taxon>Bacteria</taxon>
        <taxon>Candidatus Buchananiibacteriota</taxon>
    </lineage>
</organism>
<comment type="caution">
    <text evidence="2">The sequence shown here is derived from an EMBL/GenBank/DDBJ whole genome shotgun (WGS) entry which is preliminary data.</text>
</comment>
<dbReference type="AlphaFoldDB" id="A0A1G1Y447"/>
<dbReference type="Pfam" id="PF00535">
    <property type="entry name" value="Glycos_transf_2"/>
    <property type="match status" value="1"/>
</dbReference>
<reference evidence="2 3" key="1">
    <citation type="journal article" date="2016" name="Nat. Commun.">
        <title>Thousands of microbial genomes shed light on interconnected biogeochemical processes in an aquifer system.</title>
        <authorList>
            <person name="Anantharaman K."/>
            <person name="Brown C.T."/>
            <person name="Hug L.A."/>
            <person name="Sharon I."/>
            <person name="Castelle C.J."/>
            <person name="Probst A.J."/>
            <person name="Thomas B.C."/>
            <person name="Singh A."/>
            <person name="Wilkins M.J."/>
            <person name="Karaoz U."/>
            <person name="Brodie E.L."/>
            <person name="Williams K.H."/>
            <person name="Hubbard S.S."/>
            <person name="Banfield J.F."/>
        </authorList>
    </citation>
    <scope>NUCLEOTIDE SEQUENCE [LARGE SCALE GENOMIC DNA]</scope>
</reference>
<dbReference type="InterPro" id="IPR001173">
    <property type="entry name" value="Glyco_trans_2-like"/>
</dbReference>
<sequence>MKITLALPAYNEEKILKDNVLKLLEFCSKNLTDDWQIVVADNGSTDQTAEIAQNLAQNFSAVKFIAAGQRGKGAAIRAAWEQNEADIYCFMDADLATDISALPALIAGVKAGQDLVIGSRFLAGSKVSRSLARKLISRIYRLILKILLNLKINDAPCGFKAISRKIKEKVLPQVQNNGWFFDSELVILAEKRGYKIKEIPVVWKDPREGLDKSRVDVFSLGREYLRQVIGLRRRLR</sequence>
<name>A0A1G1Y447_9BACT</name>
<dbReference type="SUPFAM" id="SSF53448">
    <property type="entry name" value="Nucleotide-diphospho-sugar transferases"/>
    <property type="match status" value="1"/>
</dbReference>
<evidence type="ECO:0000313" key="2">
    <source>
        <dbReference type="EMBL" id="OGY47021.1"/>
    </source>
</evidence>
<protein>
    <recommendedName>
        <fullName evidence="1">Glycosyltransferase 2-like domain-containing protein</fullName>
    </recommendedName>
</protein>
<evidence type="ECO:0000313" key="3">
    <source>
        <dbReference type="Proteomes" id="UP000178432"/>
    </source>
</evidence>
<dbReference type="EMBL" id="MHIF01000049">
    <property type="protein sequence ID" value="OGY47021.1"/>
    <property type="molecule type" value="Genomic_DNA"/>
</dbReference>
<dbReference type="InterPro" id="IPR029044">
    <property type="entry name" value="Nucleotide-diphossugar_trans"/>
</dbReference>
<gene>
    <name evidence="2" type="ORF">A2663_01005</name>
</gene>
<evidence type="ECO:0000259" key="1">
    <source>
        <dbReference type="Pfam" id="PF00535"/>
    </source>
</evidence>
<proteinExistence type="predicted"/>
<dbReference type="Gene3D" id="3.90.550.10">
    <property type="entry name" value="Spore Coat Polysaccharide Biosynthesis Protein SpsA, Chain A"/>
    <property type="match status" value="1"/>
</dbReference>